<dbReference type="InterPro" id="IPR000182">
    <property type="entry name" value="GNAT_dom"/>
</dbReference>
<dbReference type="InterPro" id="IPR045039">
    <property type="entry name" value="NSI-like"/>
</dbReference>
<dbReference type="Proteomes" id="UP001158045">
    <property type="component" value="Unassembled WGS sequence"/>
</dbReference>
<sequence length="272" mass="31027">MLNYVLYSRDLSNIPISDFFFDGWPNPPSNESHRRILEESYKAIVCIDDSIPEIVGFINSVSDGILSAYIPLLEVIPSYQGRGIGKELVRRLKAELDNLYMIDLLCDANLVPFYEKLDMIPSQGMILRNYEFQNAKNNITSKPVTLNKEIIKEELRLLEETFCKDVAKLGAVGWSKYFSTNGCMLTKNGIPILGNKEIEHSMKAFFEIENLLFNWEPTHIEVSDDATLAVTYGKYKRSYTKDDSAIEESGMYMTVWNKQTDGTWKISADIGN</sequence>
<dbReference type="InterPro" id="IPR027843">
    <property type="entry name" value="DUF4440"/>
</dbReference>
<reference evidence="4 5" key="1">
    <citation type="submission" date="2023-04" db="EMBL/GenBank/DDBJ databases">
        <title>Fusibacter bizertensis strain WBS, isolated from littoral bottom sediments of the Arctic seas - biochemical and genomic analysis.</title>
        <authorList>
            <person name="Brioukhanov A.L."/>
        </authorList>
    </citation>
    <scope>NUCLEOTIDE SEQUENCE [LARGE SCALE GENOMIC DNA]</scope>
    <source>
        <strain evidence="4 5">WBS</strain>
    </source>
</reference>
<accession>A0ABT6NDE7</accession>
<evidence type="ECO:0000259" key="3">
    <source>
        <dbReference type="PROSITE" id="PS51186"/>
    </source>
</evidence>
<dbReference type="EC" id="2.3.1.-" evidence="4"/>
<dbReference type="EMBL" id="JARYZI010000005">
    <property type="protein sequence ID" value="MDH8678436.1"/>
    <property type="molecule type" value="Genomic_DNA"/>
</dbReference>
<dbReference type="PANTHER" id="PTHR43626:SF4">
    <property type="entry name" value="GCN5-RELATED N-ACETYLTRANSFERASE 2, CHLOROPLASTIC"/>
    <property type="match status" value="1"/>
</dbReference>
<organism evidence="4 5">
    <name type="scientific">Fusibacter bizertensis</name>
    <dbReference type="NCBI Taxonomy" id="1488331"/>
    <lineage>
        <taxon>Bacteria</taxon>
        <taxon>Bacillati</taxon>
        <taxon>Bacillota</taxon>
        <taxon>Clostridia</taxon>
        <taxon>Eubacteriales</taxon>
        <taxon>Eubacteriales Family XII. Incertae Sedis</taxon>
        <taxon>Fusibacter</taxon>
    </lineage>
</organism>
<dbReference type="Gene3D" id="3.40.630.30">
    <property type="match status" value="1"/>
</dbReference>
<gene>
    <name evidence="4" type="ORF">QE109_09780</name>
</gene>
<feature type="domain" description="N-acetyltransferase" evidence="3">
    <location>
        <begin position="2"/>
        <end position="151"/>
    </location>
</feature>
<dbReference type="PROSITE" id="PS51186">
    <property type="entry name" value="GNAT"/>
    <property type="match status" value="1"/>
</dbReference>
<evidence type="ECO:0000256" key="2">
    <source>
        <dbReference type="ARBA" id="ARBA00023315"/>
    </source>
</evidence>
<dbReference type="InterPro" id="IPR016181">
    <property type="entry name" value="Acyl_CoA_acyltransferase"/>
</dbReference>
<name>A0ABT6NDE7_9FIRM</name>
<keyword evidence="1 4" id="KW-0808">Transferase</keyword>
<proteinExistence type="predicted"/>
<keyword evidence="5" id="KW-1185">Reference proteome</keyword>
<evidence type="ECO:0000313" key="4">
    <source>
        <dbReference type="EMBL" id="MDH8678436.1"/>
    </source>
</evidence>
<dbReference type="RefSeq" id="WP_281094277.1">
    <property type="nucleotide sequence ID" value="NZ_JARYZI010000005.1"/>
</dbReference>
<comment type="caution">
    <text evidence="4">The sequence shown here is derived from an EMBL/GenBank/DDBJ whole genome shotgun (WGS) entry which is preliminary data.</text>
</comment>
<dbReference type="Pfam" id="PF14534">
    <property type="entry name" value="DUF4440"/>
    <property type="match status" value="1"/>
</dbReference>
<dbReference type="InterPro" id="IPR032710">
    <property type="entry name" value="NTF2-like_dom_sf"/>
</dbReference>
<protein>
    <submittedName>
        <fullName evidence="4">GNAT family N-acetyltransferase</fullName>
        <ecNumber evidence="4">2.3.1.-</ecNumber>
    </submittedName>
</protein>
<dbReference type="SUPFAM" id="SSF54427">
    <property type="entry name" value="NTF2-like"/>
    <property type="match status" value="1"/>
</dbReference>
<dbReference type="GO" id="GO:0016746">
    <property type="term" value="F:acyltransferase activity"/>
    <property type="evidence" value="ECO:0007669"/>
    <property type="project" value="UniProtKB-KW"/>
</dbReference>
<dbReference type="PANTHER" id="PTHR43626">
    <property type="entry name" value="ACYL-COA N-ACYLTRANSFERASE"/>
    <property type="match status" value="1"/>
</dbReference>
<evidence type="ECO:0000313" key="5">
    <source>
        <dbReference type="Proteomes" id="UP001158045"/>
    </source>
</evidence>
<dbReference type="CDD" id="cd04301">
    <property type="entry name" value="NAT_SF"/>
    <property type="match status" value="1"/>
</dbReference>
<dbReference type="Gene3D" id="3.10.450.50">
    <property type="match status" value="1"/>
</dbReference>
<dbReference type="Pfam" id="PF13673">
    <property type="entry name" value="Acetyltransf_10"/>
    <property type="match status" value="1"/>
</dbReference>
<keyword evidence="2 4" id="KW-0012">Acyltransferase</keyword>
<dbReference type="SUPFAM" id="SSF55729">
    <property type="entry name" value="Acyl-CoA N-acyltransferases (Nat)"/>
    <property type="match status" value="1"/>
</dbReference>
<evidence type="ECO:0000256" key="1">
    <source>
        <dbReference type="ARBA" id="ARBA00022679"/>
    </source>
</evidence>